<evidence type="ECO:0000256" key="1">
    <source>
        <dbReference type="ARBA" id="ARBA00022729"/>
    </source>
</evidence>
<sequence>MQNGNFLNNRNSKFLFMFLLVVQGVGAYGLFDSRPYLTPADVPETSIYINWISALPESSVLAYGVDSTLKDTLVSDRLVHFHHIELSGLEPGTRYFYRVLPDSDLYTFRTFPKNADTFTFIAFGDTRSDSQAHHAVINQISNYDFDFLVHTGDLVNEGGDTTDWCTFFNIEDTVISCKQFIPAIGNHEYPFWFYDSAFALPGKEDYYRVDYGNARIFVLNTETDIYGEQYEWLVKNLEETAQDTLIDWTFAVFHRPPYSSGSHGSRLKVREKWCVIFEKYNVDLVFNGHDHSYERTRPINGVVYVVTGGGGAPLYGVSNSSWTAASTNKYHFCVIDIKDDRLEFYAVDTAGVVFDSLLIDKKNKER</sequence>
<keyword evidence="1" id="KW-0732">Signal</keyword>
<dbReference type="Pfam" id="PF16656">
    <property type="entry name" value="Pur_ac_phosph_N"/>
    <property type="match status" value="1"/>
</dbReference>
<feature type="domain" description="Purple acid phosphatase N-terminal" evidence="3">
    <location>
        <begin position="35"/>
        <end position="110"/>
    </location>
</feature>
<dbReference type="InterPro" id="IPR003961">
    <property type="entry name" value="FN3_dom"/>
</dbReference>
<dbReference type="PANTHER" id="PTHR22953:SF153">
    <property type="entry name" value="PURPLE ACID PHOSPHATASE"/>
    <property type="match status" value="1"/>
</dbReference>
<dbReference type="GO" id="GO:0003993">
    <property type="term" value="F:acid phosphatase activity"/>
    <property type="evidence" value="ECO:0007669"/>
    <property type="project" value="InterPro"/>
</dbReference>
<dbReference type="EMBL" id="DRIG01000064">
    <property type="protein sequence ID" value="HEC78704.1"/>
    <property type="molecule type" value="Genomic_DNA"/>
</dbReference>
<evidence type="ECO:0000313" key="5">
    <source>
        <dbReference type="Proteomes" id="UP000885826"/>
    </source>
</evidence>
<name>A0A9C9EMB2_UNCW3</name>
<comment type="caution">
    <text evidence="4">The sequence shown here is derived from an EMBL/GenBank/DDBJ whole genome shotgun (WGS) entry which is preliminary data.</text>
</comment>
<dbReference type="Gene3D" id="3.60.21.10">
    <property type="match status" value="1"/>
</dbReference>
<dbReference type="InterPro" id="IPR039331">
    <property type="entry name" value="PAPs-like"/>
</dbReference>
<proteinExistence type="predicted"/>
<organism evidence="4 5">
    <name type="scientific">candidate division WOR-3 bacterium</name>
    <dbReference type="NCBI Taxonomy" id="2052148"/>
    <lineage>
        <taxon>Bacteria</taxon>
        <taxon>Bacteria division WOR-3</taxon>
    </lineage>
</organism>
<dbReference type="SUPFAM" id="SSF56300">
    <property type="entry name" value="Metallo-dependent phosphatases"/>
    <property type="match status" value="1"/>
</dbReference>
<dbReference type="InterPro" id="IPR029052">
    <property type="entry name" value="Metallo-depent_PP-like"/>
</dbReference>
<evidence type="ECO:0000259" key="2">
    <source>
        <dbReference type="Pfam" id="PF00149"/>
    </source>
</evidence>
<evidence type="ECO:0000259" key="3">
    <source>
        <dbReference type="Pfam" id="PF16656"/>
    </source>
</evidence>
<accession>A0A9C9EMB2</accession>
<gene>
    <name evidence="4" type="ORF">ENI34_06135</name>
</gene>
<dbReference type="GO" id="GO:0046872">
    <property type="term" value="F:metal ion binding"/>
    <property type="evidence" value="ECO:0007669"/>
    <property type="project" value="InterPro"/>
</dbReference>
<dbReference type="InterPro" id="IPR008963">
    <property type="entry name" value="Purple_acid_Pase-like_N"/>
</dbReference>
<reference evidence="4" key="1">
    <citation type="journal article" date="2020" name="mSystems">
        <title>Genome- and Community-Level Interaction Insights into Carbon Utilization and Element Cycling Functions of Hydrothermarchaeota in Hydrothermal Sediment.</title>
        <authorList>
            <person name="Zhou Z."/>
            <person name="Liu Y."/>
            <person name="Xu W."/>
            <person name="Pan J."/>
            <person name="Luo Z.H."/>
            <person name="Li M."/>
        </authorList>
    </citation>
    <scope>NUCLEOTIDE SEQUENCE</scope>
    <source>
        <strain evidence="4">HyVt-388</strain>
    </source>
</reference>
<dbReference type="InterPro" id="IPR004843">
    <property type="entry name" value="Calcineurin-like_PHP"/>
</dbReference>
<dbReference type="AlphaFoldDB" id="A0A9C9EMB2"/>
<evidence type="ECO:0000313" key="4">
    <source>
        <dbReference type="EMBL" id="HEC78704.1"/>
    </source>
</evidence>
<dbReference type="Proteomes" id="UP000885826">
    <property type="component" value="Unassembled WGS sequence"/>
</dbReference>
<dbReference type="InterPro" id="IPR015914">
    <property type="entry name" value="PAPs_N"/>
</dbReference>
<dbReference type="PANTHER" id="PTHR22953">
    <property type="entry name" value="ACID PHOSPHATASE RELATED"/>
    <property type="match status" value="1"/>
</dbReference>
<dbReference type="Pfam" id="PF00149">
    <property type="entry name" value="Metallophos"/>
    <property type="match status" value="1"/>
</dbReference>
<dbReference type="CDD" id="cd00063">
    <property type="entry name" value="FN3"/>
    <property type="match status" value="1"/>
</dbReference>
<dbReference type="Gene3D" id="2.60.40.380">
    <property type="entry name" value="Purple acid phosphatase-like, N-terminal"/>
    <property type="match status" value="1"/>
</dbReference>
<dbReference type="SUPFAM" id="SSF49363">
    <property type="entry name" value="Purple acid phosphatase, N-terminal domain"/>
    <property type="match status" value="1"/>
</dbReference>
<feature type="domain" description="Calcineurin-like phosphoesterase" evidence="2">
    <location>
        <begin position="119"/>
        <end position="293"/>
    </location>
</feature>
<protein>
    <submittedName>
        <fullName evidence="4">Metallophosphoesterase family protein</fullName>
    </submittedName>
</protein>